<dbReference type="CDD" id="cd07197">
    <property type="entry name" value="nitrilase"/>
    <property type="match status" value="1"/>
</dbReference>
<sequence>VCADGIVPEAARVICLMGAQVLVNSLNSRGPDELRVHIPLRAIENGVWHVASNSVGNPNQAAGLLWPWTGGSEICEPSGNRIHASEEADDMIVGEVRPFEAESKACSWTDDLLAMRRPELYGAMTRPLGEVPCAAMYGPAPKVLPFDGPEVVKVAMMQLSFTHTRPCTEWMTKRQISYASRRGAQLGVLPALWCFRRGEVEADPKGAAEYSAEVLQRMLLAAREGGLHLSFTLVEGGPGGELYHTAYLINGDGVVAKYRKAHLSSAELRWATPGGALAQVHQTSLGRLALMIGDEVWIPEVSRCLAVEGVEIVLHPADWDRVEAGEMAGCERSTENRFHLVSVTRLDCKGKLGSQTMVAGEYIGGEPVPLARYGQGVWTRHNVEEQVHVELLRRQAHCKMMGDHLDVLRMRFPDLYDVCTRPAEELFTWRNNRKKRKLAP</sequence>
<dbReference type="SUPFAM" id="SSF56317">
    <property type="entry name" value="Carbon-nitrogen hydrolase"/>
    <property type="match status" value="2"/>
</dbReference>
<reference evidence="3" key="1">
    <citation type="submission" date="2023-10" db="EMBL/GenBank/DDBJ databases">
        <authorList>
            <person name="Chen Y."/>
            <person name="Shah S."/>
            <person name="Dougan E. K."/>
            <person name="Thang M."/>
            <person name="Chan C."/>
        </authorList>
    </citation>
    <scope>NUCLEOTIDE SEQUENCE [LARGE SCALE GENOMIC DNA]</scope>
</reference>
<keyword evidence="4" id="KW-1185">Reference proteome</keyword>
<dbReference type="EMBL" id="CAUYUJ010014367">
    <property type="protein sequence ID" value="CAK0840286.1"/>
    <property type="molecule type" value="Genomic_DNA"/>
</dbReference>
<accession>A0ABN9T5G7</accession>
<feature type="domain" description="CN hydrolase" evidence="2">
    <location>
        <begin position="152"/>
        <end position="389"/>
    </location>
</feature>
<dbReference type="InterPro" id="IPR036526">
    <property type="entry name" value="C-N_Hydrolase_sf"/>
</dbReference>
<dbReference type="PROSITE" id="PS50263">
    <property type="entry name" value="CN_HYDROLASE"/>
    <property type="match status" value="2"/>
</dbReference>
<feature type="non-terminal residue" evidence="3">
    <location>
        <position position="1"/>
    </location>
</feature>
<protein>
    <recommendedName>
        <fullName evidence="2">CN hydrolase domain-containing protein</fullName>
    </recommendedName>
</protein>
<dbReference type="InterPro" id="IPR003010">
    <property type="entry name" value="C-N_Hydrolase"/>
</dbReference>
<dbReference type="InterPro" id="IPR050345">
    <property type="entry name" value="Aliph_Amidase/BUP"/>
</dbReference>
<comment type="caution">
    <text evidence="3">The sequence shown here is derived from an EMBL/GenBank/DDBJ whole genome shotgun (WGS) entry which is preliminary data.</text>
</comment>
<evidence type="ECO:0000259" key="2">
    <source>
        <dbReference type="PROSITE" id="PS50263"/>
    </source>
</evidence>
<evidence type="ECO:0000256" key="1">
    <source>
        <dbReference type="ARBA" id="ARBA00022801"/>
    </source>
</evidence>
<proteinExistence type="predicted"/>
<keyword evidence="1" id="KW-0378">Hydrolase</keyword>
<name>A0ABN9T5G7_9DINO</name>
<dbReference type="Gene3D" id="3.60.110.10">
    <property type="entry name" value="Carbon-nitrogen hydrolase"/>
    <property type="match status" value="2"/>
</dbReference>
<feature type="domain" description="CN hydrolase" evidence="2">
    <location>
        <begin position="1"/>
        <end position="98"/>
    </location>
</feature>
<dbReference type="Pfam" id="PF00795">
    <property type="entry name" value="CN_hydrolase"/>
    <property type="match status" value="2"/>
</dbReference>
<gene>
    <name evidence="3" type="ORF">PCOR1329_LOCUS35759</name>
</gene>
<evidence type="ECO:0000313" key="4">
    <source>
        <dbReference type="Proteomes" id="UP001189429"/>
    </source>
</evidence>
<dbReference type="PANTHER" id="PTHR43674:SF2">
    <property type="entry name" value="BETA-UREIDOPROPIONASE"/>
    <property type="match status" value="1"/>
</dbReference>
<dbReference type="Proteomes" id="UP001189429">
    <property type="component" value="Unassembled WGS sequence"/>
</dbReference>
<evidence type="ECO:0000313" key="3">
    <source>
        <dbReference type="EMBL" id="CAK0840286.1"/>
    </source>
</evidence>
<organism evidence="3 4">
    <name type="scientific">Prorocentrum cordatum</name>
    <dbReference type="NCBI Taxonomy" id="2364126"/>
    <lineage>
        <taxon>Eukaryota</taxon>
        <taxon>Sar</taxon>
        <taxon>Alveolata</taxon>
        <taxon>Dinophyceae</taxon>
        <taxon>Prorocentrales</taxon>
        <taxon>Prorocentraceae</taxon>
        <taxon>Prorocentrum</taxon>
    </lineage>
</organism>
<dbReference type="PANTHER" id="PTHR43674">
    <property type="entry name" value="NITRILASE C965.09-RELATED"/>
    <property type="match status" value="1"/>
</dbReference>